<evidence type="ECO:0000256" key="9">
    <source>
        <dbReference type="ARBA" id="ARBA00023125"/>
    </source>
</evidence>
<evidence type="ECO:0000256" key="3">
    <source>
        <dbReference type="ARBA" id="ARBA00011245"/>
    </source>
</evidence>
<feature type="domain" description="FPG-type" evidence="16">
    <location>
        <begin position="237"/>
        <end position="271"/>
    </location>
</feature>
<dbReference type="AlphaFoldDB" id="A0AB33Z1I7"/>
<dbReference type="PROSITE" id="PS01242">
    <property type="entry name" value="ZF_FPG_1"/>
    <property type="match status" value="1"/>
</dbReference>
<feature type="binding site" evidence="15">
    <location>
        <position position="152"/>
    </location>
    <ligand>
        <name>DNA</name>
        <dbReference type="ChEBI" id="CHEBI:16991"/>
    </ligand>
</feature>
<dbReference type="InterPro" id="IPR035937">
    <property type="entry name" value="FPG_N"/>
</dbReference>
<evidence type="ECO:0000256" key="14">
    <source>
        <dbReference type="ARBA" id="ARBA00044632"/>
    </source>
</evidence>
<evidence type="ECO:0000259" key="16">
    <source>
        <dbReference type="PROSITE" id="PS51066"/>
    </source>
</evidence>
<dbReference type="Gene3D" id="3.20.190.10">
    <property type="entry name" value="MutM-like, N-terminal"/>
    <property type="match status" value="1"/>
</dbReference>
<evidence type="ECO:0000256" key="15">
    <source>
        <dbReference type="HAMAP-Rule" id="MF_00103"/>
    </source>
</evidence>
<comment type="catalytic activity">
    <reaction evidence="1 15">
        <text>Hydrolysis of DNA containing ring-opened 7-methylguanine residues, releasing 2,6-diamino-4-hydroxy-5-(N-methyl)formamidopyrimidine.</text>
        <dbReference type="EC" id="3.2.2.23"/>
    </reaction>
</comment>
<comment type="caution">
    <text evidence="18">The sequence shown here is derived from an EMBL/GenBank/DDBJ whole genome shotgun (WGS) entry which is preliminary data.</text>
</comment>
<dbReference type="PANTHER" id="PTHR22993:SF9">
    <property type="entry name" value="FORMAMIDOPYRIMIDINE-DNA GLYCOSYLASE"/>
    <property type="match status" value="1"/>
</dbReference>
<organism evidence="18 19">
    <name type="scientific">Cycloclasticus pugetii</name>
    <dbReference type="NCBI Taxonomy" id="34068"/>
    <lineage>
        <taxon>Bacteria</taxon>
        <taxon>Pseudomonadati</taxon>
        <taxon>Pseudomonadota</taxon>
        <taxon>Gammaproteobacteria</taxon>
        <taxon>Thiotrichales</taxon>
        <taxon>Piscirickettsiaceae</taxon>
        <taxon>Cycloclasticus</taxon>
    </lineage>
</organism>
<evidence type="ECO:0000256" key="5">
    <source>
        <dbReference type="ARBA" id="ARBA00022763"/>
    </source>
</evidence>
<evidence type="ECO:0000256" key="8">
    <source>
        <dbReference type="ARBA" id="ARBA00022833"/>
    </source>
</evidence>
<comment type="function">
    <text evidence="15">Involved in base excision repair of DNA damaged by oxidation or by mutagenic agents. Acts as DNA glycosylase that recognizes and removes damaged bases. Has a preference for oxidized purines, such as 7,8-dihydro-8-oxoguanine (8-oxoG). Has AP (apurinic/apyrimidinic) lyase activity and introduces nicks in the DNA strand. Cleaves the DNA backbone by beta-delta elimination to generate a single-strand break at the site of the removed base with both 3'- and 5'-phosphates.</text>
</comment>
<comment type="cofactor">
    <cofactor evidence="15">
        <name>Zn(2+)</name>
        <dbReference type="ChEBI" id="CHEBI:29105"/>
    </cofactor>
    <text evidence="15">Binds 1 zinc ion per subunit.</text>
</comment>
<dbReference type="EC" id="4.2.99.18" evidence="15"/>
<dbReference type="Proteomes" id="UP000015462">
    <property type="component" value="Unassembled WGS sequence"/>
</dbReference>
<keyword evidence="13 15" id="KW-0326">Glycosidase</keyword>
<dbReference type="FunFam" id="3.20.190.10:FF:000001">
    <property type="entry name" value="Formamidopyrimidine-DNA glycosylase"/>
    <property type="match status" value="1"/>
</dbReference>
<dbReference type="GO" id="GO:0034039">
    <property type="term" value="F:8-oxo-7,8-dihydroguanine DNA N-glycosylase activity"/>
    <property type="evidence" value="ECO:0007669"/>
    <property type="project" value="TreeGrafter"/>
</dbReference>
<dbReference type="InterPro" id="IPR020629">
    <property type="entry name" value="FPG_Glyclase"/>
</dbReference>
<dbReference type="InterPro" id="IPR000214">
    <property type="entry name" value="Znf_DNA_glyclase/AP_lyase"/>
</dbReference>
<evidence type="ECO:0000256" key="1">
    <source>
        <dbReference type="ARBA" id="ARBA00001668"/>
    </source>
</evidence>
<dbReference type="Gene3D" id="1.10.8.50">
    <property type="match status" value="1"/>
</dbReference>
<keyword evidence="8 15" id="KW-0862">Zinc</keyword>
<keyword evidence="4 15" id="KW-0479">Metal-binding</keyword>
<keyword evidence="5 15" id="KW-0227">DNA damage</keyword>
<dbReference type="GO" id="GO:0008270">
    <property type="term" value="F:zinc ion binding"/>
    <property type="evidence" value="ECO:0007669"/>
    <property type="project" value="UniProtKB-UniRule"/>
</dbReference>
<gene>
    <name evidence="15" type="primary">mutM</name>
    <name evidence="15" type="synonym">fpg</name>
    <name evidence="18" type="ORF">L196_08031</name>
</gene>
<dbReference type="SMART" id="SM00898">
    <property type="entry name" value="Fapy_DNA_glyco"/>
    <property type="match status" value="1"/>
</dbReference>
<dbReference type="GO" id="GO:0003684">
    <property type="term" value="F:damaged DNA binding"/>
    <property type="evidence" value="ECO:0007669"/>
    <property type="project" value="InterPro"/>
</dbReference>
<sequence>MPELPEVETTRRGIAPHIEGKQVSQVIVRQAKLRWPVSPEVSTLLPGLCINHVKRRAKYLLLETDKGTLIIHLGMSGSLRIVQASTTPEKHEHIDIIFSNNTCLRYKDPRRFGSLLWSTDVIENHKLIQHLGPEPLSDAFNIDDFYPKAQLKKTPIKSFIMDGQVVVGVGNIYASEALFQAGIHPKRAANKVSKKRLINLVFAIKKILAQAIQQGGTTLKDFVNSDGNPGYFQQTLNVYGQKDKPCPRCKTPIKQIIIAQRSTFYCTHCQR</sequence>
<keyword evidence="19" id="KW-1185">Reference proteome</keyword>
<dbReference type="SUPFAM" id="SSF57716">
    <property type="entry name" value="Glucocorticoid receptor-like (DNA-binding domain)"/>
    <property type="match status" value="1"/>
</dbReference>
<dbReference type="InterPro" id="IPR010979">
    <property type="entry name" value="Ribosomal_uS13-like_H2TH"/>
</dbReference>
<keyword evidence="6 15" id="KW-0863">Zinc-finger</keyword>
<dbReference type="NCBIfam" id="NF002211">
    <property type="entry name" value="PRK01103.1"/>
    <property type="match status" value="1"/>
</dbReference>
<keyword evidence="12 15" id="KW-0511">Multifunctional enzyme</keyword>
<name>A0AB33Z1I7_9GAMM</name>
<dbReference type="NCBIfam" id="TIGR00577">
    <property type="entry name" value="fpg"/>
    <property type="match status" value="1"/>
</dbReference>
<proteinExistence type="inferred from homology"/>
<feature type="binding site" evidence="15">
    <location>
        <position position="91"/>
    </location>
    <ligand>
        <name>DNA</name>
        <dbReference type="ChEBI" id="CHEBI:16991"/>
    </ligand>
</feature>
<evidence type="ECO:0000313" key="19">
    <source>
        <dbReference type="Proteomes" id="UP000015462"/>
    </source>
</evidence>
<dbReference type="HAMAP" id="MF_00103">
    <property type="entry name" value="Fapy_DNA_glycosyl"/>
    <property type="match status" value="1"/>
</dbReference>
<evidence type="ECO:0000256" key="12">
    <source>
        <dbReference type="ARBA" id="ARBA00023268"/>
    </source>
</evidence>
<dbReference type="PROSITE" id="PS51068">
    <property type="entry name" value="FPG_CAT"/>
    <property type="match status" value="1"/>
</dbReference>
<dbReference type="InterPro" id="IPR015887">
    <property type="entry name" value="DNA_glyclase_Znf_dom_DNA_BS"/>
</dbReference>
<dbReference type="GO" id="GO:0140078">
    <property type="term" value="F:class I DNA-(apurinic or apyrimidinic site) endonuclease activity"/>
    <property type="evidence" value="ECO:0007669"/>
    <property type="project" value="UniProtKB-EC"/>
</dbReference>
<evidence type="ECO:0000259" key="17">
    <source>
        <dbReference type="PROSITE" id="PS51068"/>
    </source>
</evidence>
<keyword evidence="10 15" id="KW-0234">DNA repair</keyword>
<dbReference type="FunFam" id="1.10.8.50:FF:000003">
    <property type="entry name" value="Formamidopyrimidine-DNA glycosylase"/>
    <property type="match status" value="1"/>
</dbReference>
<dbReference type="Pfam" id="PF06827">
    <property type="entry name" value="zf-FPG_IleRS"/>
    <property type="match status" value="1"/>
</dbReference>
<evidence type="ECO:0000313" key="18">
    <source>
        <dbReference type="EMBL" id="EPD12802.1"/>
    </source>
</evidence>
<evidence type="ECO:0000256" key="13">
    <source>
        <dbReference type="ARBA" id="ARBA00023295"/>
    </source>
</evidence>
<dbReference type="EMBL" id="ASHL01000006">
    <property type="protein sequence ID" value="EPD12802.1"/>
    <property type="molecule type" value="Genomic_DNA"/>
</dbReference>
<dbReference type="Pfam" id="PF01149">
    <property type="entry name" value="Fapy_DNA_glyco"/>
    <property type="match status" value="1"/>
</dbReference>
<protein>
    <recommendedName>
        <fullName evidence="15">Formamidopyrimidine-DNA glycosylase</fullName>
        <shortName evidence="15">Fapy-DNA glycosylase</shortName>
        <ecNumber evidence="15">3.2.2.23</ecNumber>
    </recommendedName>
    <alternativeName>
        <fullName evidence="15">DNA-(apurinic or apyrimidinic site) lyase MutM</fullName>
        <shortName evidence="15">AP lyase MutM</shortName>
        <ecNumber evidence="15">4.2.99.18</ecNumber>
    </alternativeName>
</protein>
<dbReference type="Pfam" id="PF06831">
    <property type="entry name" value="H2TH"/>
    <property type="match status" value="1"/>
</dbReference>
<evidence type="ECO:0000256" key="10">
    <source>
        <dbReference type="ARBA" id="ARBA00023204"/>
    </source>
</evidence>
<keyword evidence="7 15" id="KW-0378">Hydrolase</keyword>
<comment type="similarity">
    <text evidence="2 15">Belongs to the FPG family.</text>
</comment>
<dbReference type="PANTHER" id="PTHR22993">
    <property type="entry name" value="FORMAMIDOPYRIMIDINE-DNA GLYCOSYLASE"/>
    <property type="match status" value="1"/>
</dbReference>
<dbReference type="InterPro" id="IPR010663">
    <property type="entry name" value="Znf_FPG/IleRS"/>
</dbReference>
<evidence type="ECO:0000256" key="11">
    <source>
        <dbReference type="ARBA" id="ARBA00023239"/>
    </source>
</evidence>
<reference evidence="18 19" key="1">
    <citation type="journal article" date="2013" name="Genome Announc.">
        <title>Genome Sequence of the Pyrene- and Fluoranthene-Degrading Bacterium Cycloclasticus sp. Strain PY97M.</title>
        <authorList>
            <person name="Cui Z."/>
            <person name="Xu G."/>
            <person name="Li Q."/>
            <person name="Gao W."/>
            <person name="Zheng L."/>
        </authorList>
    </citation>
    <scope>NUCLEOTIDE SEQUENCE [LARGE SCALE GENOMIC DNA]</scope>
    <source>
        <strain evidence="18 19">PY97M</strain>
    </source>
</reference>
<feature type="active site" description="Proton donor" evidence="15">
    <location>
        <position position="3"/>
    </location>
</feature>
<dbReference type="InterPro" id="IPR012319">
    <property type="entry name" value="FPG_cat"/>
</dbReference>
<feature type="active site" description="Proton donor; for beta-elimination activity" evidence="15">
    <location>
        <position position="58"/>
    </location>
</feature>
<evidence type="ECO:0000256" key="6">
    <source>
        <dbReference type="ARBA" id="ARBA00022771"/>
    </source>
</evidence>
<evidence type="ECO:0000256" key="4">
    <source>
        <dbReference type="ARBA" id="ARBA00022723"/>
    </source>
</evidence>
<keyword evidence="11 15" id="KW-0456">Lyase</keyword>
<accession>A0AB33Z1I7</accession>
<dbReference type="GO" id="GO:0006284">
    <property type="term" value="P:base-excision repair"/>
    <property type="evidence" value="ECO:0007669"/>
    <property type="project" value="InterPro"/>
</dbReference>
<feature type="active site" description="Schiff-base intermediate with DNA" evidence="15">
    <location>
        <position position="2"/>
    </location>
</feature>
<evidence type="ECO:0000256" key="7">
    <source>
        <dbReference type="ARBA" id="ARBA00022801"/>
    </source>
</evidence>
<feature type="active site" description="Proton donor; for delta-elimination activity" evidence="15">
    <location>
        <position position="261"/>
    </location>
</feature>
<dbReference type="SUPFAM" id="SSF46946">
    <property type="entry name" value="S13-like H2TH domain"/>
    <property type="match status" value="1"/>
</dbReference>
<evidence type="ECO:0000256" key="2">
    <source>
        <dbReference type="ARBA" id="ARBA00009409"/>
    </source>
</evidence>
<dbReference type="SMART" id="SM01232">
    <property type="entry name" value="H2TH"/>
    <property type="match status" value="1"/>
</dbReference>
<dbReference type="RefSeq" id="WP_016390581.1">
    <property type="nucleotide sequence ID" value="NZ_JARGOU010000005.1"/>
</dbReference>
<dbReference type="PROSITE" id="PS51066">
    <property type="entry name" value="ZF_FPG_2"/>
    <property type="match status" value="1"/>
</dbReference>
<comment type="subunit">
    <text evidence="3 15">Monomer.</text>
</comment>
<feature type="domain" description="Formamidopyrimidine-DNA glycosylase catalytic" evidence="17">
    <location>
        <begin position="2"/>
        <end position="113"/>
    </location>
</feature>
<keyword evidence="9 15" id="KW-0238">DNA-binding</keyword>
<dbReference type="InterPro" id="IPR015886">
    <property type="entry name" value="H2TH_FPG"/>
</dbReference>
<dbReference type="CDD" id="cd08966">
    <property type="entry name" value="EcFpg-like_N"/>
    <property type="match status" value="1"/>
</dbReference>
<dbReference type="SUPFAM" id="SSF81624">
    <property type="entry name" value="N-terminal domain of MutM-like DNA repair proteins"/>
    <property type="match status" value="1"/>
</dbReference>
<comment type="catalytic activity">
    <reaction evidence="14 15">
        <text>2'-deoxyribonucleotide-(2'-deoxyribose 5'-phosphate)-2'-deoxyribonucleotide-DNA = a 3'-end 2'-deoxyribonucleotide-(2,3-dehydro-2,3-deoxyribose 5'-phosphate)-DNA + a 5'-end 5'-phospho-2'-deoxyribonucleoside-DNA + H(+)</text>
        <dbReference type="Rhea" id="RHEA:66592"/>
        <dbReference type="Rhea" id="RHEA-COMP:13180"/>
        <dbReference type="Rhea" id="RHEA-COMP:16897"/>
        <dbReference type="Rhea" id="RHEA-COMP:17067"/>
        <dbReference type="ChEBI" id="CHEBI:15378"/>
        <dbReference type="ChEBI" id="CHEBI:136412"/>
        <dbReference type="ChEBI" id="CHEBI:157695"/>
        <dbReference type="ChEBI" id="CHEBI:167181"/>
        <dbReference type="EC" id="4.2.99.18"/>
    </reaction>
</comment>
<dbReference type="EC" id="3.2.2.23" evidence="15"/>
<feature type="binding site" evidence="15">
    <location>
        <position position="110"/>
    </location>
    <ligand>
        <name>DNA</name>
        <dbReference type="ChEBI" id="CHEBI:16991"/>
    </ligand>
</feature>